<feature type="compositionally biased region" description="Basic and acidic residues" evidence="1">
    <location>
        <begin position="166"/>
        <end position="184"/>
    </location>
</feature>
<feature type="non-terminal residue" evidence="2">
    <location>
        <position position="1"/>
    </location>
</feature>
<feature type="non-terminal residue" evidence="2">
    <location>
        <position position="254"/>
    </location>
</feature>
<dbReference type="EMBL" id="CADCTN010000186">
    <property type="protein sequence ID" value="CAA9260496.1"/>
    <property type="molecule type" value="Genomic_DNA"/>
</dbReference>
<feature type="region of interest" description="Disordered" evidence="1">
    <location>
        <begin position="1"/>
        <end position="254"/>
    </location>
</feature>
<organism evidence="2">
    <name type="scientific">uncultured Blastococcus sp</name>
    <dbReference type="NCBI Taxonomy" id="217144"/>
    <lineage>
        <taxon>Bacteria</taxon>
        <taxon>Bacillati</taxon>
        <taxon>Actinomycetota</taxon>
        <taxon>Actinomycetes</taxon>
        <taxon>Geodermatophilales</taxon>
        <taxon>Geodermatophilaceae</taxon>
        <taxon>Blastococcus</taxon>
        <taxon>environmental samples</taxon>
    </lineage>
</organism>
<proteinExistence type="predicted"/>
<dbReference type="AlphaFoldDB" id="A0A6J4IS67"/>
<feature type="compositionally biased region" description="Basic residues" evidence="1">
    <location>
        <begin position="185"/>
        <end position="196"/>
    </location>
</feature>
<feature type="compositionally biased region" description="Basic residues" evidence="1">
    <location>
        <begin position="235"/>
        <end position="246"/>
    </location>
</feature>
<keyword evidence="2" id="KW-0282">Flagellum</keyword>
<name>A0A6J4IS67_9ACTN</name>
<keyword evidence="2" id="KW-0966">Cell projection</keyword>
<sequence length="254" mass="27052">GPLGPGGHAGGTAPRDGAGHRLRAAGPALQLPHHPESGQGRVRPGAVPAALDADRAHAARADHRLPARRGGDRGRDRGGAGLRRADPVPGRADGRRPDRPHRRLLAPAGLRPAVDDAELLGRPPALPAGHHAAVHQRRAPADRQGLRDVLRRAARRRGRAHRPDRRGRGDRLLDDVPGRAADRRAHGRGAAARRRGPGAAQPRRAGAEHLLLRLPPQDPADPDDAGSDLPVAAPRARRAARARRPRHDLAEERL</sequence>
<feature type="compositionally biased region" description="Basic residues" evidence="1">
    <location>
        <begin position="152"/>
        <end position="165"/>
    </location>
</feature>
<keyword evidence="2" id="KW-0969">Cilium</keyword>
<protein>
    <submittedName>
        <fullName evidence="2">Flagellar biosynthesis protein FliR</fullName>
    </submittedName>
</protein>
<evidence type="ECO:0000313" key="2">
    <source>
        <dbReference type="EMBL" id="CAA9260496.1"/>
    </source>
</evidence>
<accession>A0A6J4IS67</accession>
<gene>
    <name evidence="2" type="ORF">AVDCRST_MAG52-2611</name>
</gene>
<feature type="compositionally biased region" description="Basic and acidic residues" evidence="1">
    <location>
        <begin position="139"/>
        <end position="151"/>
    </location>
</feature>
<feature type="compositionally biased region" description="Basic and acidic residues" evidence="1">
    <location>
        <begin position="52"/>
        <end position="97"/>
    </location>
</feature>
<evidence type="ECO:0000256" key="1">
    <source>
        <dbReference type="SAM" id="MobiDB-lite"/>
    </source>
</evidence>
<reference evidence="2" key="1">
    <citation type="submission" date="2020-02" db="EMBL/GenBank/DDBJ databases">
        <authorList>
            <person name="Meier V. D."/>
        </authorList>
    </citation>
    <scope>NUCLEOTIDE SEQUENCE</scope>
    <source>
        <strain evidence="2">AVDCRST_MAG52</strain>
    </source>
</reference>
<feature type="compositionally biased region" description="Gly residues" evidence="1">
    <location>
        <begin position="1"/>
        <end position="10"/>
    </location>
</feature>